<feature type="transmembrane region" description="Helical" evidence="1">
    <location>
        <begin position="113"/>
        <end position="135"/>
    </location>
</feature>
<keyword evidence="1" id="KW-0472">Membrane</keyword>
<sequence length="138" mass="15373">MPNLPNIPPTLAYCHATFLVDNGALNVVVYAMLAVQASTCLVYVVIRCQNERHLSGFTLTSRNHDLGSRFALWANVKAAKWMLPVSVLHCVVQGGINLASIAFRGYFRGFSSFYFAYLSIQYCVLAIETVMHPLICIR</sequence>
<dbReference type="AlphaFoldDB" id="A0A915KFM1"/>
<keyword evidence="1" id="KW-1133">Transmembrane helix</keyword>
<keyword evidence="2" id="KW-1185">Reference proteome</keyword>
<proteinExistence type="predicted"/>
<dbReference type="Proteomes" id="UP000887565">
    <property type="component" value="Unplaced"/>
</dbReference>
<name>A0A915KFM1_ROMCU</name>
<dbReference type="WBParaSite" id="nRc.2.0.1.t37613-RA">
    <property type="protein sequence ID" value="nRc.2.0.1.t37613-RA"/>
    <property type="gene ID" value="nRc.2.0.1.g37613"/>
</dbReference>
<feature type="transmembrane region" description="Helical" evidence="1">
    <location>
        <begin position="87"/>
        <end position="107"/>
    </location>
</feature>
<evidence type="ECO:0000256" key="1">
    <source>
        <dbReference type="SAM" id="Phobius"/>
    </source>
</evidence>
<organism evidence="2 3">
    <name type="scientific">Romanomermis culicivorax</name>
    <name type="common">Nematode worm</name>
    <dbReference type="NCBI Taxonomy" id="13658"/>
    <lineage>
        <taxon>Eukaryota</taxon>
        <taxon>Metazoa</taxon>
        <taxon>Ecdysozoa</taxon>
        <taxon>Nematoda</taxon>
        <taxon>Enoplea</taxon>
        <taxon>Dorylaimia</taxon>
        <taxon>Mermithida</taxon>
        <taxon>Mermithoidea</taxon>
        <taxon>Mermithidae</taxon>
        <taxon>Romanomermis</taxon>
    </lineage>
</organism>
<accession>A0A915KFM1</accession>
<evidence type="ECO:0000313" key="3">
    <source>
        <dbReference type="WBParaSite" id="nRc.2.0.1.t37613-RA"/>
    </source>
</evidence>
<feature type="transmembrane region" description="Helical" evidence="1">
    <location>
        <begin position="27"/>
        <end position="46"/>
    </location>
</feature>
<protein>
    <submittedName>
        <fullName evidence="3">Uncharacterized protein</fullName>
    </submittedName>
</protein>
<evidence type="ECO:0000313" key="2">
    <source>
        <dbReference type="Proteomes" id="UP000887565"/>
    </source>
</evidence>
<keyword evidence="1" id="KW-0812">Transmembrane</keyword>
<reference evidence="3" key="1">
    <citation type="submission" date="2022-11" db="UniProtKB">
        <authorList>
            <consortium name="WormBaseParasite"/>
        </authorList>
    </citation>
    <scope>IDENTIFICATION</scope>
</reference>